<organism evidence="2 3">
    <name type="scientific">Paraburkholderia aspalathi</name>
    <dbReference type="NCBI Taxonomy" id="1324617"/>
    <lineage>
        <taxon>Bacteria</taxon>
        <taxon>Pseudomonadati</taxon>
        <taxon>Pseudomonadota</taxon>
        <taxon>Betaproteobacteria</taxon>
        <taxon>Burkholderiales</taxon>
        <taxon>Burkholderiaceae</taxon>
        <taxon>Paraburkholderia</taxon>
    </lineage>
</organism>
<dbReference type="EMBL" id="FPBH01000006">
    <property type="protein sequence ID" value="SFT97455.1"/>
    <property type="molecule type" value="Genomic_DNA"/>
</dbReference>
<sequence>MAVVKNRPEDYRTRAKLGAGGATSSDKQEAKPVSAEQLLRRVRYVDSLGYVHWNVATKSKD</sequence>
<gene>
    <name evidence="2" type="ORF">SAMN05192563_1006141</name>
</gene>
<proteinExistence type="predicted"/>
<protein>
    <submittedName>
        <fullName evidence="2">Uncharacterized protein</fullName>
    </submittedName>
</protein>
<evidence type="ECO:0000313" key="3">
    <source>
        <dbReference type="Proteomes" id="UP000198844"/>
    </source>
</evidence>
<feature type="compositionally biased region" description="Basic and acidic residues" evidence="1">
    <location>
        <begin position="1"/>
        <end position="13"/>
    </location>
</feature>
<dbReference type="Proteomes" id="UP000198844">
    <property type="component" value="Unassembled WGS sequence"/>
</dbReference>
<reference evidence="2 3" key="1">
    <citation type="submission" date="2016-10" db="EMBL/GenBank/DDBJ databases">
        <authorList>
            <person name="de Groot N.N."/>
        </authorList>
    </citation>
    <scope>NUCLEOTIDE SEQUENCE [LARGE SCALE GENOMIC DNA]</scope>
    <source>
        <strain evidence="2 3">LMG 27731</strain>
    </source>
</reference>
<name>A0A1I7CDF4_9BURK</name>
<accession>A0A1I7CDF4</accession>
<feature type="region of interest" description="Disordered" evidence="1">
    <location>
        <begin position="1"/>
        <end position="33"/>
    </location>
</feature>
<evidence type="ECO:0000256" key="1">
    <source>
        <dbReference type="SAM" id="MobiDB-lite"/>
    </source>
</evidence>
<dbReference type="AlphaFoldDB" id="A0A1I7CDF4"/>
<evidence type="ECO:0000313" key="2">
    <source>
        <dbReference type="EMBL" id="SFT97455.1"/>
    </source>
</evidence>
<dbReference type="RefSeq" id="WP_093634561.1">
    <property type="nucleotide sequence ID" value="NZ_FPBH01000006.1"/>
</dbReference>